<organism evidence="2 3">
    <name type="scientific">Thermogemmatispora tikiterensis</name>
    <dbReference type="NCBI Taxonomy" id="1825093"/>
    <lineage>
        <taxon>Bacteria</taxon>
        <taxon>Bacillati</taxon>
        <taxon>Chloroflexota</taxon>
        <taxon>Ktedonobacteria</taxon>
        <taxon>Thermogemmatisporales</taxon>
        <taxon>Thermogemmatisporaceae</taxon>
        <taxon>Thermogemmatispora</taxon>
    </lineage>
</organism>
<name>A0A328VKW1_9CHLR</name>
<protein>
    <recommendedName>
        <fullName evidence="4">DUF790 family protein</fullName>
    </recommendedName>
</protein>
<accession>A0A328VKW1</accession>
<feature type="region of interest" description="Disordered" evidence="1">
    <location>
        <begin position="621"/>
        <end position="678"/>
    </location>
</feature>
<dbReference type="OrthoDB" id="138323at2"/>
<feature type="compositionally biased region" description="Low complexity" evidence="1">
    <location>
        <begin position="621"/>
        <end position="633"/>
    </location>
</feature>
<dbReference type="AlphaFoldDB" id="A0A328VKW1"/>
<dbReference type="PANTHER" id="PTHR39640:SF1">
    <property type="entry name" value="DUF790 FAMILY PROTEIN"/>
    <property type="match status" value="1"/>
</dbReference>
<evidence type="ECO:0008006" key="4">
    <source>
        <dbReference type="Google" id="ProtNLM"/>
    </source>
</evidence>
<comment type="caution">
    <text evidence="2">The sequence shown here is derived from an EMBL/GenBank/DDBJ whole genome shotgun (WGS) entry which is preliminary data.</text>
</comment>
<proteinExistence type="predicted"/>
<dbReference type="Gene3D" id="3.40.91.30">
    <property type="match status" value="1"/>
</dbReference>
<reference evidence="2 3" key="1">
    <citation type="submission" date="2016-08" db="EMBL/GenBank/DDBJ databases">
        <title>Analysis of Carbohydrate Active Enzymes in Thermogemmatispora T81 Reveals Carbohydrate Degradation Ability.</title>
        <authorList>
            <person name="Tomazini A."/>
            <person name="Lal S."/>
            <person name="Stott M."/>
            <person name="Henrissat B."/>
            <person name="Polikarpov I."/>
            <person name="Sparling R."/>
            <person name="Levin D.B."/>
        </authorList>
    </citation>
    <scope>NUCLEOTIDE SEQUENCE [LARGE SCALE GENOMIC DNA]</scope>
    <source>
        <strain evidence="2 3">T81</strain>
    </source>
</reference>
<evidence type="ECO:0000313" key="2">
    <source>
        <dbReference type="EMBL" id="RAQ96213.1"/>
    </source>
</evidence>
<sequence>MRLSLQDVKKQVYRRGGERYLTLRWLQPGELSAEIAQLLAYYEGLLGQPRRAFSLDEARACIGDYRLADGLIAVLGTWYTWQQPAWTDELKHLAAGEQALMALQQMGISSSVQLRLALFDYVNSSYDGFLAGSERTAALTAFAARFSLSLAELERLLILDNEDEACLVRVSESVPQPALIVAYYNQAIFEAALSSAARVTFLLDSQVLRAVEPVGLGAVIKRFCYLARRLGIYYDLDYAAELEGDPLPLSERDQPTRLRLTCYGPQEMTGLPQQYGQRLARLCRLLLEYAPWPATGTSARRRRRSAERLRKAIVAAEALVYLGERAYHLPLDPDLLSLLTLPEEDQAGRPAEAGEALFDSELESTFAAAFQALERGPGQGLEGWSLEREPEPLLLREGIFIPDFALSRGQQRLYVEILGFWTSAYRERKIQKLQQLQGRSDIILLVPREARAAFASLEGAFPIVSYDGQVALSDLLHLLRSRYDDFARRLALLDREAIRQQIRRENFIAERDCYTLLRCYRRTELEQAAATISDQCIRFLPGVGLYTCEWFERFAASFVKWVEERGTTAWSAVAAELRLRWPCLANCDDAALESLLEQLEGVSIEHSSIFETQITYRGVESTTTTEATSASSEPLSVVIPPAGRPARERKPRSGAGSASEKERRSRASQDLAQPDLWA</sequence>
<dbReference type="InterPro" id="IPR008508">
    <property type="entry name" value="Bax1"/>
</dbReference>
<evidence type="ECO:0000256" key="1">
    <source>
        <dbReference type="SAM" id="MobiDB-lite"/>
    </source>
</evidence>
<dbReference type="EMBL" id="MCIF01000002">
    <property type="protein sequence ID" value="RAQ96213.1"/>
    <property type="molecule type" value="Genomic_DNA"/>
</dbReference>
<keyword evidence="3" id="KW-1185">Reference proteome</keyword>
<dbReference type="Proteomes" id="UP000248706">
    <property type="component" value="Unassembled WGS sequence"/>
</dbReference>
<dbReference type="Pfam" id="PF05626">
    <property type="entry name" value="DUF790"/>
    <property type="match status" value="1"/>
</dbReference>
<evidence type="ECO:0000313" key="3">
    <source>
        <dbReference type="Proteomes" id="UP000248706"/>
    </source>
</evidence>
<dbReference type="PANTHER" id="PTHR39640">
    <property type="entry name" value="VNG6129C"/>
    <property type="match status" value="1"/>
</dbReference>
<dbReference type="RefSeq" id="WP_112429605.1">
    <property type="nucleotide sequence ID" value="NZ_MCIF01000002.1"/>
</dbReference>
<gene>
    <name evidence="2" type="ORF">A4R35_11775</name>
</gene>